<dbReference type="AlphaFoldDB" id="A0A0F9UYC6"/>
<protein>
    <recommendedName>
        <fullName evidence="3">HNH nuclease domain-containing protein</fullName>
    </recommendedName>
</protein>
<dbReference type="CDD" id="cd00085">
    <property type="entry name" value="HNHc"/>
    <property type="match status" value="1"/>
</dbReference>
<feature type="region of interest" description="Disordered" evidence="1">
    <location>
        <begin position="78"/>
        <end position="108"/>
    </location>
</feature>
<dbReference type="InterPro" id="IPR003615">
    <property type="entry name" value="HNH_nuc"/>
</dbReference>
<evidence type="ECO:0000256" key="1">
    <source>
        <dbReference type="SAM" id="MobiDB-lite"/>
    </source>
</evidence>
<name>A0A0F9UYC6_9ZZZZ</name>
<reference evidence="2" key="1">
    <citation type="journal article" date="2015" name="Nature">
        <title>Complex archaea that bridge the gap between prokaryotes and eukaryotes.</title>
        <authorList>
            <person name="Spang A."/>
            <person name="Saw J.H."/>
            <person name="Jorgensen S.L."/>
            <person name="Zaremba-Niedzwiedzka K."/>
            <person name="Martijn J."/>
            <person name="Lind A.E."/>
            <person name="van Eijk R."/>
            <person name="Schleper C."/>
            <person name="Guy L."/>
            <person name="Ettema T.J."/>
        </authorList>
    </citation>
    <scope>NUCLEOTIDE SEQUENCE</scope>
</reference>
<organism evidence="2">
    <name type="scientific">marine sediment metagenome</name>
    <dbReference type="NCBI Taxonomy" id="412755"/>
    <lineage>
        <taxon>unclassified sequences</taxon>
        <taxon>metagenomes</taxon>
        <taxon>ecological metagenomes</taxon>
    </lineage>
</organism>
<evidence type="ECO:0000313" key="2">
    <source>
        <dbReference type="EMBL" id="KKN58613.1"/>
    </source>
</evidence>
<comment type="caution">
    <text evidence="2">The sequence shown here is derived from an EMBL/GenBank/DDBJ whole genome shotgun (WGS) entry which is preliminary data.</text>
</comment>
<evidence type="ECO:0008006" key="3">
    <source>
        <dbReference type="Google" id="ProtNLM"/>
    </source>
</evidence>
<dbReference type="Gene3D" id="1.10.30.50">
    <property type="match status" value="1"/>
</dbReference>
<dbReference type="EMBL" id="LAZR01000754">
    <property type="protein sequence ID" value="KKN58613.1"/>
    <property type="molecule type" value="Genomic_DNA"/>
</dbReference>
<gene>
    <name evidence="2" type="ORF">LCGC14_0550320</name>
</gene>
<accession>A0A0F9UYC6</accession>
<feature type="compositionally biased region" description="Basic residues" evidence="1">
    <location>
        <begin position="88"/>
        <end position="104"/>
    </location>
</feature>
<proteinExistence type="predicted"/>
<sequence length="214" mass="25915">MWHAKVKHRGSIMELKVCTKCKEEKDIKEFSWNNKAKGYRNSWCKICRKEYKKQHRQDNSELYKERDRKRYENNLEYHKEYRQNNKESRKKLSRQWRINNKKQKKEYDKQYQMNNPDKINANAANRRATKRNQTPANADKKKIRYMYYVAHKMREIYGGEYHVDHIIPISKGGLHHQNNLQVLDSIANMKKGTKLNSEYKGLTLKECQKIMGDI</sequence>
<feature type="compositionally biased region" description="Basic and acidic residues" evidence="1">
    <location>
        <begin position="78"/>
        <end position="87"/>
    </location>
</feature>